<evidence type="ECO:0000256" key="4">
    <source>
        <dbReference type="ARBA" id="ARBA00022741"/>
    </source>
</evidence>
<dbReference type="SUPFAM" id="SSF52540">
    <property type="entry name" value="P-loop containing nucleoside triphosphate hydrolases"/>
    <property type="match status" value="2"/>
</dbReference>
<dbReference type="GO" id="GO:0009307">
    <property type="term" value="P:DNA restriction-modification system"/>
    <property type="evidence" value="ECO:0007669"/>
    <property type="project" value="UniProtKB-KW"/>
</dbReference>
<dbReference type="InterPro" id="IPR051268">
    <property type="entry name" value="Type-I_R_enzyme_R_subunit"/>
</dbReference>
<comment type="similarity">
    <text evidence="2 10">Belongs to the HsdR family.</text>
</comment>
<dbReference type="InterPro" id="IPR040980">
    <property type="entry name" value="SWI2_SNF2"/>
</dbReference>
<dbReference type="PROSITE" id="PS51192">
    <property type="entry name" value="HELICASE_ATP_BIND_1"/>
    <property type="match status" value="1"/>
</dbReference>
<dbReference type="InterPro" id="IPR022625">
    <property type="entry name" value="TypeI_RM_Rsu_C"/>
</dbReference>
<dbReference type="InterPro" id="IPR004473">
    <property type="entry name" value="Restrct_endonuc_typeI_HsdR"/>
</dbReference>
<keyword evidence="6" id="KW-0255">Endonuclease</keyword>
<sequence>MKQDQYGLPKETLVAIQTALAQFPQIQKAVLYGSRAKGNYRSGSDIDIALYTDEDAPFNLLTKVSLAIDDLDIPWNADIALVRLIENQQLLDHIQRVGIEIYSAAKNATIEQEVEKQARQAEIEEAHGRVPDEEKVDKSRYQSEAQLEESLLSRLTTLGYERVNIRNGDELRANLKRQLEIHNKVELSDAEFAMVLNHLDKGNVFQRAKTLRGRCFIPRENGNDVYFQFLNSNHWCQNEYQVTSQITQQGKYENRYDVTLLINGLPLVQIELKRRGVELKEAFNQINRYQRHSFWSENGLFNYAQLFVISNGVNTKYYANNRKQDFKQTFFWADKNNELITQLDDFADAFLEKCHVSKMISKYIVLHESDKILMVLRPYQYYAAEAIVERVKAGRKNGYIWHTTGSGKTLTSFKAAQLLCDLPKVDKVMFVVDRADLDYQTTREFNHFSDGCVDGTDNTRELVKQMAKQDPKSKLIVTTIQKLNTAITRSRHEAAMAGLKDQRVIFIFDECHRSQFGETHKNIKKFFSKAQMFGFTGTPIFKDNALSNENGKRTTKDLFGERLHQYVITNAIADENVLKFSVEYWGKLKLKDGSLIDESVTSINTKEYWENDQRIENVVDWVIANHGRKTHNKQFSAMMCVSNKDMLFKYYDAFKRKRLAGEHDLRVVTIFSYGANEDDQDANGLIGEPDFDIKSDIKTDNPKTQHSREKLESYVEDYNAQYHTSFSVKDGPSFYTYYKDIAKRMKERDKEGFQDADRADILLVVNMFLTGFDAKKLNTLYVDKNLKYHGLIQAFSRTNRILGELKSQGNIVCFRNLKNNTDEAIKLFCDTEASEDVLMEPYEFYVEEFNKGLVDVLNLAQTPDAVNDLISEDAQLAFVRSFRHVVRQLNKLNSFTDFTWDDLGLDKQTFEDFKSKYLDIHDRTRKEKEEGASIINDVDFELELIQRDEVNVAYILQLLGDIQAKQKQEGRSADTDTAIRDVLSMLGKEVQLRSKRELIEKFVNEYLPNLAPEQNLNDTFAGFWQHQKRQAVHALCEKEQMDKTGFYRLIDEYTFTGKRPLRDQVFALLDYKPKLLERKKVFERIMGEFNDIIETYEENTGLIEGVSEPITDYDTSTLVSLAHSVGDRSLYFSDQLTRSRHASPMAKFVLHLDTPYTKALESLSHYQLGSELLAHGVVNDDILAQYLSLTSRFQAILEEFDVPFTTLGNEQEGGLFWSLSEAREGSTVIEFVLQYWQAFTGVGVGTGIYRFVMDYPKLSDGFKRLKDDIKTLLPATKQEQASMIIVEEVENELKKLRGDRE</sequence>
<keyword evidence="3" id="KW-0540">Nuclease</keyword>
<dbReference type="CDD" id="cd18800">
    <property type="entry name" value="SF2_C_EcoR124I-like"/>
    <property type="match status" value="1"/>
</dbReference>
<comment type="catalytic activity">
    <reaction evidence="1 10">
        <text>Endonucleolytic cleavage of DNA to give random double-stranded fragments with terminal 5'-phosphates, ATP is simultaneously hydrolyzed.</text>
        <dbReference type="EC" id="3.1.21.3"/>
    </reaction>
</comment>
<dbReference type="Pfam" id="PF04313">
    <property type="entry name" value="HSDR_N"/>
    <property type="match status" value="1"/>
</dbReference>
<evidence type="ECO:0000313" key="13">
    <source>
        <dbReference type="Proteomes" id="UP000516370"/>
    </source>
</evidence>
<dbReference type="RefSeq" id="WP_111608713.1">
    <property type="nucleotide sequence ID" value="NZ_BMLJ01000019.1"/>
</dbReference>
<dbReference type="Gene3D" id="1.20.58.910">
    <property type="match status" value="1"/>
</dbReference>
<dbReference type="Pfam" id="PF18766">
    <property type="entry name" value="SWI2_SNF2"/>
    <property type="match status" value="1"/>
</dbReference>
<accession>A0A7H1J5J8</accession>
<feature type="domain" description="Helicase ATP-binding" evidence="11">
    <location>
        <begin position="389"/>
        <end position="557"/>
    </location>
</feature>
<dbReference type="SUPFAM" id="SSF81301">
    <property type="entry name" value="Nucleotidyltransferase"/>
    <property type="match status" value="1"/>
</dbReference>
<gene>
    <name evidence="12" type="ORF">IBG28_19270</name>
</gene>
<dbReference type="Pfam" id="PF12008">
    <property type="entry name" value="EcoR124_C"/>
    <property type="match status" value="1"/>
</dbReference>
<evidence type="ECO:0000256" key="9">
    <source>
        <dbReference type="ARBA" id="ARBA00023125"/>
    </source>
</evidence>
<reference evidence="12 13" key="1">
    <citation type="submission" date="2020-09" db="EMBL/GenBank/DDBJ databases">
        <title>Complete genome sequence of an Arctic sea ice bacterium Marinomonas arctica BSI20414.</title>
        <authorList>
            <person name="Liao L."/>
            <person name="Chen B."/>
        </authorList>
    </citation>
    <scope>NUCLEOTIDE SEQUENCE [LARGE SCALE GENOMIC DNA]</scope>
    <source>
        <strain evidence="12 13">BSI20414</strain>
    </source>
</reference>
<evidence type="ECO:0000313" key="12">
    <source>
        <dbReference type="EMBL" id="QNT05764.1"/>
    </source>
</evidence>
<evidence type="ECO:0000256" key="6">
    <source>
        <dbReference type="ARBA" id="ARBA00022759"/>
    </source>
</evidence>
<dbReference type="REBASE" id="446268">
    <property type="entry name" value="Maz20414ORF19290P"/>
</dbReference>
<keyword evidence="9 10" id="KW-0238">DNA-binding</keyword>
<keyword evidence="7 10" id="KW-0378">Hydrolase</keyword>
<dbReference type="SMART" id="SM00487">
    <property type="entry name" value="DEXDc"/>
    <property type="match status" value="1"/>
</dbReference>
<evidence type="ECO:0000256" key="7">
    <source>
        <dbReference type="ARBA" id="ARBA00022801"/>
    </source>
</evidence>
<evidence type="ECO:0000256" key="3">
    <source>
        <dbReference type="ARBA" id="ARBA00022722"/>
    </source>
</evidence>
<dbReference type="CDD" id="cd18030">
    <property type="entry name" value="DEXHc_RE_I_HsdR"/>
    <property type="match status" value="1"/>
</dbReference>
<evidence type="ECO:0000256" key="5">
    <source>
        <dbReference type="ARBA" id="ARBA00022747"/>
    </source>
</evidence>
<dbReference type="Proteomes" id="UP000516370">
    <property type="component" value="Chromosome"/>
</dbReference>
<name>A0A7H1J5J8_9GAMM</name>
<dbReference type="Gene3D" id="3.90.1570.50">
    <property type="match status" value="1"/>
</dbReference>
<dbReference type="InterPro" id="IPR055180">
    <property type="entry name" value="HsdR_RecA-like_helicase_dom_2"/>
</dbReference>
<dbReference type="CDD" id="cd05403">
    <property type="entry name" value="NT_KNTase_like"/>
    <property type="match status" value="1"/>
</dbReference>
<comment type="subunit">
    <text evidence="10">The type I restriction/modification system is composed of three polypeptides R, M and S.</text>
</comment>
<dbReference type="PANTHER" id="PTHR30195:SF16">
    <property type="entry name" value="TYPE I RESTRICTION ENZYME ENDONUCLEASE SUBUNIT"/>
    <property type="match status" value="1"/>
</dbReference>
<keyword evidence="8 10" id="KW-0067">ATP-binding</keyword>
<dbReference type="EMBL" id="CP061081">
    <property type="protein sequence ID" value="QNT05764.1"/>
    <property type="molecule type" value="Genomic_DNA"/>
</dbReference>
<dbReference type="InterPro" id="IPR007409">
    <property type="entry name" value="Restrct_endonuc_type1_HsdR_N"/>
</dbReference>
<organism evidence="12 13">
    <name type="scientific">Marinomonas arctica</name>
    <dbReference type="NCBI Taxonomy" id="383750"/>
    <lineage>
        <taxon>Bacteria</taxon>
        <taxon>Pseudomonadati</taxon>
        <taxon>Pseudomonadota</taxon>
        <taxon>Gammaproteobacteria</taxon>
        <taxon>Oceanospirillales</taxon>
        <taxon>Oceanospirillaceae</taxon>
        <taxon>Marinomonas</taxon>
    </lineage>
</organism>
<evidence type="ECO:0000256" key="1">
    <source>
        <dbReference type="ARBA" id="ARBA00000851"/>
    </source>
</evidence>
<dbReference type="Pfam" id="PF18765">
    <property type="entry name" value="Polbeta"/>
    <property type="match status" value="1"/>
</dbReference>
<dbReference type="EC" id="3.1.21.3" evidence="10"/>
<dbReference type="GO" id="GO:0009035">
    <property type="term" value="F:type I site-specific deoxyribonuclease activity"/>
    <property type="evidence" value="ECO:0007669"/>
    <property type="project" value="UniProtKB-EC"/>
</dbReference>
<dbReference type="InterPro" id="IPR043519">
    <property type="entry name" value="NT_sf"/>
</dbReference>
<dbReference type="InterPro" id="IPR014001">
    <property type="entry name" value="Helicase_ATP-bd"/>
</dbReference>
<keyword evidence="4 10" id="KW-0547">Nucleotide-binding</keyword>
<dbReference type="GO" id="GO:0003677">
    <property type="term" value="F:DNA binding"/>
    <property type="evidence" value="ECO:0007669"/>
    <property type="project" value="UniProtKB-KW"/>
</dbReference>
<evidence type="ECO:0000256" key="8">
    <source>
        <dbReference type="ARBA" id="ARBA00022840"/>
    </source>
</evidence>
<dbReference type="CDD" id="cd22332">
    <property type="entry name" value="HsdR_N"/>
    <property type="match status" value="1"/>
</dbReference>
<evidence type="ECO:0000256" key="10">
    <source>
        <dbReference type="RuleBase" id="RU364115"/>
    </source>
</evidence>
<keyword evidence="5 10" id="KW-0680">Restriction system</keyword>
<dbReference type="NCBIfam" id="TIGR00348">
    <property type="entry name" value="hsdR"/>
    <property type="match status" value="1"/>
</dbReference>
<dbReference type="KEGG" id="mard:IBG28_19270"/>
<evidence type="ECO:0000259" key="11">
    <source>
        <dbReference type="PROSITE" id="PS51192"/>
    </source>
</evidence>
<evidence type="ECO:0000256" key="2">
    <source>
        <dbReference type="ARBA" id="ARBA00008598"/>
    </source>
</evidence>
<proteinExistence type="inferred from homology"/>
<dbReference type="Gene3D" id="3.40.50.300">
    <property type="entry name" value="P-loop containing nucleotide triphosphate hydrolases"/>
    <property type="match status" value="2"/>
</dbReference>
<dbReference type="InterPro" id="IPR041633">
    <property type="entry name" value="Polbeta"/>
</dbReference>
<dbReference type="Gene3D" id="3.30.460.10">
    <property type="entry name" value="Beta Polymerase, domain 2"/>
    <property type="match status" value="1"/>
</dbReference>
<dbReference type="InterPro" id="IPR027417">
    <property type="entry name" value="P-loop_NTPase"/>
</dbReference>
<dbReference type="Pfam" id="PF22679">
    <property type="entry name" value="T1R_D3-like"/>
    <property type="match status" value="1"/>
</dbReference>
<protein>
    <recommendedName>
        <fullName evidence="10">Type I restriction enzyme endonuclease subunit</fullName>
        <shortName evidence="10">R protein</shortName>
        <ecNumber evidence="10">3.1.21.3</ecNumber>
    </recommendedName>
</protein>
<comment type="function">
    <text evidence="10">Subunit R is required for both nuclease and ATPase activities, but not for modification.</text>
</comment>
<dbReference type="PANTHER" id="PTHR30195">
    <property type="entry name" value="TYPE I SITE-SPECIFIC DEOXYRIBONUCLEASE PROTEIN SUBUNIT M AND R"/>
    <property type="match status" value="1"/>
</dbReference>
<dbReference type="GO" id="GO:0005524">
    <property type="term" value="F:ATP binding"/>
    <property type="evidence" value="ECO:0007669"/>
    <property type="project" value="UniProtKB-KW"/>
</dbReference>
<dbReference type="OrthoDB" id="9758243at2"/>
<keyword evidence="13" id="KW-1185">Reference proteome</keyword>